<dbReference type="OrthoDB" id="10006997at2759"/>
<dbReference type="InterPro" id="IPR028458">
    <property type="entry name" value="Twinfilin"/>
</dbReference>
<dbReference type="GO" id="GO:0051016">
    <property type="term" value="P:barbed-end actin filament capping"/>
    <property type="evidence" value="ECO:0007669"/>
    <property type="project" value="TreeGrafter"/>
</dbReference>
<name>A0A8H7ERR6_9FUNG</name>
<gene>
    <name evidence="13" type="ORF">EC973_001589</name>
</gene>
<feature type="domain" description="ADF-H" evidence="12">
    <location>
        <begin position="200"/>
        <end position="337"/>
    </location>
</feature>
<dbReference type="PANTHER" id="PTHR13759:SF1">
    <property type="entry name" value="TWINFILIN"/>
    <property type="match status" value="1"/>
</dbReference>
<evidence type="ECO:0000259" key="12">
    <source>
        <dbReference type="PROSITE" id="PS51263"/>
    </source>
</evidence>
<evidence type="ECO:0000256" key="7">
    <source>
        <dbReference type="ARBA" id="ARBA00023212"/>
    </source>
</evidence>
<evidence type="ECO:0000256" key="2">
    <source>
        <dbReference type="ARBA" id="ARBA00004544"/>
    </source>
</evidence>
<sequence>MSHQSGIQVSKELAETFANAVSSGTTRILRVSIVNGEVVTKRGITFLHALQNLWCAYFEAKGQWNLNPIADYEAHVPSYLETNEPAYILVRLDSKSPAGEYQWLFLSYVPDHAKVRDKMIYASTRATLTKELGDYRFLDSLYGTQASDLTYDGYKKHLAHKSADAPLTRRERELAEIKLAEAQAVSDYQGTTTRKAYAPGVSFPVTETAQEALRKLAQPKDQREHNFVSLHLKDENIDLDVASNVSAGKIKDTISSNAPRFTFYVFEREETSGNTESIVFIYTCPPSSKIRERMLYSSSKANVITYAESEINIQVAKKLETSDVSDLTESYLLEELEESQTSNEKSANDHGVGLVAERIQMLGGTTRGGFKRPVAPGRRRPVAN</sequence>
<comment type="subcellular location">
    <subcellularLocation>
        <location evidence="2">Cytoplasm</location>
        <location evidence="2">Cell cortex</location>
    </subcellularLocation>
    <subcellularLocation>
        <location evidence="1">Cytoplasm</location>
        <location evidence="1">Cytoskeleton</location>
    </subcellularLocation>
</comment>
<dbReference type="CDD" id="cd11284">
    <property type="entry name" value="ADF_Twf-C_like"/>
    <property type="match status" value="1"/>
</dbReference>
<keyword evidence="14" id="KW-1185">Reference proteome</keyword>
<dbReference type="PANTHER" id="PTHR13759">
    <property type="entry name" value="TWINFILIN"/>
    <property type="match status" value="1"/>
</dbReference>
<evidence type="ECO:0000256" key="5">
    <source>
        <dbReference type="ARBA" id="ARBA00022737"/>
    </source>
</evidence>
<evidence type="ECO:0000256" key="4">
    <source>
        <dbReference type="ARBA" id="ARBA00022490"/>
    </source>
</evidence>
<evidence type="ECO:0000313" key="14">
    <source>
        <dbReference type="Proteomes" id="UP000605846"/>
    </source>
</evidence>
<comment type="similarity">
    <text evidence="3">Belongs to the actin-binding proteins ADF family. Twinfilin subfamily.</text>
</comment>
<evidence type="ECO:0000256" key="10">
    <source>
        <dbReference type="ARBA" id="ARBA00069496"/>
    </source>
</evidence>
<dbReference type="SMART" id="SM00102">
    <property type="entry name" value="ADF"/>
    <property type="match status" value="2"/>
</dbReference>
<dbReference type="Pfam" id="PF00241">
    <property type="entry name" value="Cofilin_ADF"/>
    <property type="match status" value="2"/>
</dbReference>
<dbReference type="Gene3D" id="3.40.20.10">
    <property type="entry name" value="Severin"/>
    <property type="match status" value="2"/>
</dbReference>
<evidence type="ECO:0000313" key="13">
    <source>
        <dbReference type="EMBL" id="KAF7723805.1"/>
    </source>
</evidence>
<dbReference type="GO" id="GO:0005938">
    <property type="term" value="C:cell cortex"/>
    <property type="evidence" value="ECO:0007669"/>
    <property type="project" value="UniProtKB-SubCell"/>
</dbReference>
<evidence type="ECO:0000256" key="1">
    <source>
        <dbReference type="ARBA" id="ARBA00004245"/>
    </source>
</evidence>
<accession>A0A8H7ERR6</accession>
<evidence type="ECO:0000256" key="11">
    <source>
        <dbReference type="SAM" id="MobiDB-lite"/>
    </source>
</evidence>
<dbReference type="CDD" id="cd11285">
    <property type="entry name" value="ADF_Twf-N_like"/>
    <property type="match status" value="1"/>
</dbReference>
<dbReference type="EMBL" id="JABAYA010000139">
    <property type="protein sequence ID" value="KAF7723805.1"/>
    <property type="molecule type" value="Genomic_DNA"/>
</dbReference>
<dbReference type="Proteomes" id="UP000605846">
    <property type="component" value="Unassembled WGS sequence"/>
</dbReference>
<dbReference type="InterPro" id="IPR002108">
    <property type="entry name" value="ADF-H"/>
</dbReference>
<dbReference type="AlphaFoldDB" id="A0A8H7ERR6"/>
<evidence type="ECO:0000256" key="3">
    <source>
        <dbReference type="ARBA" id="ARBA00009557"/>
    </source>
</evidence>
<dbReference type="FunFam" id="3.40.20.10:FF:000042">
    <property type="entry name" value="Actin depolymerizing protein"/>
    <property type="match status" value="1"/>
</dbReference>
<keyword evidence="6" id="KW-0009">Actin-binding</keyword>
<keyword evidence="5" id="KW-0677">Repeat</keyword>
<dbReference type="GO" id="GO:0030042">
    <property type="term" value="P:actin filament depolymerization"/>
    <property type="evidence" value="ECO:0007669"/>
    <property type="project" value="TreeGrafter"/>
</dbReference>
<evidence type="ECO:0000256" key="9">
    <source>
        <dbReference type="ARBA" id="ARBA00056419"/>
    </source>
</evidence>
<comment type="subunit">
    <text evidence="8">Interacts with G-actin; ADP-actin form.</text>
</comment>
<evidence type="ECO:0000256" key="8">
    <source>
        <dbReference type="ARBA" id="ARBA00038532"/>
    </source>
</evidence>
<comment type="caution">
    <text evidence="13">The sequence shown here is derived from an EMBL/GenBank/DDBJ whole genome shotgun (WGS) entry which is preliminary data.</text>
</comment>
<feature type="region of interest" description="Disordered" evidence="11">
    <location>
        <begin position="365"/>
        <end position="384"/>
    </location>
</feature>
<dbReference type="GO" id="GO:0003785">
    <property type="term" value="F:actin monomer binding"/>
    <property type="evidence" value="ECO:0007669"/>
    <property type="project" value="TreeGrafter"/>
</dbReference>
<protein>
    <recommendedName>
        <fullName evidence="10">Twinfilin</fullName>
    </recommendedName>
</protein>
<keyword evidence="4" id="KW-0963">Cytoplasm</keyword>
<proteinExistence type="inferred from homology"/>
<reference evidence="13" key="1">
    <citation type="submission" date="2020-01" db="EMBL/GenBank/DDBJ databases">
        <title>Genome Sequencing of Three Apophysomyces-Like Fungal Strains Confirms a Novel Fungal Genus in the Mucoromycota with divergent Burkholderia-like Endosymbiotic Bacteria.</title>
        <authorList>
            <person name="Stajich J.E."/>
            <person name="Macias A.M."/>
            <person name="Carter-House D."/>
            <person name="Lovett B."/>
            <person name="Kasson L.R."/>
            <person name="Berry K."/>
            <person name="Grigoriev I."/>
            <person name="Chang Y."/>
            <person name="Spatafora J."/>
            <person name="Kasson M.T."/>
        </authorList>
    </citation>
    <scope>NUCLEOTIDE SEQUENCE</scope>
    <source>
        <strain evidence="13">NRRL A-21654</strain>
    </source>
</reference>
<evidence type="ECO:0000256" key="6">
    <source>
        <dbReference type="ARBA" id="ARBA00023203"/>
    </source>
</evidence>
<dbReference type="FunFam" id="3.40.20.10:FF:000007">
    <property type="entry name" value="Twinfilin-1 isoform 1"/>
    <property type="match status" value="1"/>
</dbReference>
<organism evidence="13 14">
    <name type="scientific">Apophysomyces ossiformis</name>
    <dbReference type="NCBI Taxonomy" id="679940"/>
    <lineage>
        <taxon>Eukaryota</taxon>
        <taxon>Fungi</taxon>
        <taxon>Fungi incertae sedis</taxon>
        <taxon>Mucoromycota</taxon>
        <taxon>Mucoromycotina</taxon>
        <taxon>Mucoromycetes</taxon>
        <taxon>Mucorales</taxon>
        <taxon>Mucorineae</taxon>
        <taxon>Mucoraceae</taxon>
        <taxon>Apophysomyces</taxon>
    </lineage>
</organism>
<dbReference type="SUPFAM" id="SSF55753">
    <property type="entry name" value="Actin depolymerizing proteins"/>
    <property type="match status" value="2"/>
</dbReference>
<dbReference type="InterPro" id="IPR029006">
    <property type="entry name" value="ADF-H/Gelsolin-like_dom_sf"/>
</dbReference>
<dbReference type="GO" id="GO:0005884">
    <property type="term" value="C:actin filament"/>
    <property type="evidence" value="ECO:0007669"/>
    <property type="project" value="TreeGrafter"/>
</dbReference>
<dbReference type="PROSITE" id="PS51263">
    <property type="entry name" value="ADF_H"/>
    <property type="match status" value="2"/>
</dbReference>
<comment type="function">
    <text evidence="9">Actin-binding protein involved in motile and morphological processes. Inhibits actin polymerization, likely by sequestering G-actin.</text>
</comment>
<dbReference type="GO" id="GO:0051015">
    <property type="term" value="F:actin filament binding"/>
    <property type="evidence" value="ECO:0007669"/>
    <property type="project" value="TreeGrafter"/>
</dbReference>
<feature type="domain" description="ADF-H" evidence="12">
    <location>
        <begin position="6"/>
        <end position="159"/>
    </location>
</feature>
<keyword evidence="7" id="KW-0206">Cytoskeleton</keyword>